<dbReference type="GO" id="GO:0006012">
    <property type="term" value="P:galactose metabolic process"/>
    <property type="evidence" value="ECO:0007669"/>
    <property type="project" value="UniProtKB-UniPathway"/>
</dbReference>
<keyword evidence="3 10" id="KW-0808">Transferase</keyword>
<dbReference type="UniPathway" id="UPA00214"/>
<keyword evidence="5" id="KW-0479">Metal-binding</keyword>
<name>A0A3B1BWW2_9ZZZZ</name>
<dbReference type="SUPFAM" id="SSF54197">
    <property type="entry name" value="HIT-like"/>
    <property type="match status" value="2"/>
</dbReference>
<evidence type="ECO:0000256" key="7">
    <source>
        <dbReference type="ARBA" id="ARBA00023277"/>
    </source>
</evidence>
<accession>A0A3B1BWW2</accession>
<dbReference type="PANTHER" id="PTHR42763:SF1">
    <property type="entry name" value="UDP-GLUCOSE--HEXOSE-1-PHOSPHATE URIDYLYLTRANSFERASE"/>
    <property type="match status" value="1"/>
</dbReference>
<dbReference type="EMBL" id="UOGE01000037">
    <property type="protein sequence ID" value="VAX18991.1"/>
    <property type="molecule type" value="Genomic_DNA"/>
</dbReference>
<dbReference type="InterPro" id="IPR005850">
    <property type="entry name" value="GalP_Utransf_C"/>
</dbReference>
<evidence type="ECO:0000256" key="6">
    <source>
        <dbReference type="ARBA" id="ARBA00022833"/>
    </source>
</evidence>
<dbReference type="AlphaFoldDB" id="A0A3B1BWW2"/>
<dbReference type="Pfam" id="PF01087">
    <property type="entry name" value="GalP_UDP_transf"/>
    <property type="match status" value="1"/>
</dbReference>
<dbReference type="PIRSF" id="PIRSF000808">
    <property type="entry name" value="GalT"/>
    <property type="match status" value="1"/>
</dbReference>
<reference evidence="10" key="1">
    <citation type="submission" date="2018-06" db="EMBL/GenBank/DDBJ databases">
        <authorList>
            <person name="Zhirakovskaya E."/>
        </authorList>
    </citation>
    <scope>NUCLEOTIDE SEQUENCE</scope>
</reference>
<organism evidence="10">
    <name type="scientific">hydrothermal vent metagenome</name>
    <dbReference type="NCBI Taxonomy" id="652676"/>
    <lineage>
        <taxon>unclassified sequences</taxon>
        <taxon>metagenomes</taxon>
        <taxon>ecological metagenomes</taxon>
    </lineage>
</organism>
<dbReference type="NCBIfam" id="TIGR00209">
    <property type="entry name" value="galT_1"/>
    <property type="match status" value="1"/>
</dbReference>
<dbReference type="InterPro" id="IPR005849">
    <property type="entry name" value="GalP_Utransf_N"/>
</dbReference>
<dbReference type="GO" id="GO:0008108">
    <property type="term" value="F:UDP-glucose:hexose-1-phosphate uridylyltransferase activity"/>
    <property type="evidence" value="ECO:0007669"/>
    <property type="project" value="InterPro"/>
</dbReference>
<evidence type="ECO:0000313" key="10">
    <source>
        <dbReference type="EMBL" id="VAX18991.1"/>
    </source>
</evidence>
<dbReference type="Gene3D" id="3.30.428.10">
    <property type="entry name" value="HIT-like"/>
    <property type="match status" value="2"/>
</dbReference>
<evidence type="ECO:0000259" key="9">
    <source>
        <dbReference type="Pfam" id="PF02744"/>
    </source>
</evidence>
<dbReference type="InterPro" id="IPR001937">
    <property type="entry name" value="GalP_UDPtransf1"/>
</dbReference>
<evidence type="ECO:0000256" key="5">
    <source>
        <dbReference type="ARBA" id="ARBA00022723"/>
    </source>
</evidence>
<dbReference type="InterPro" id="IPR053177">
    <property type="entry name" value="ADP-glucose_phosphorylase"/>
</dbReference>
<dbReference type="EC" id="2.7.7.10" evidence="10"/>
<evidence type="ECO:0000256" key="4">
    <source>
        <dbReference type="ARBA" id="ARBA00022695"/>
    </source>
</evidence>
<gene>
    <name evidence="10" type="ORF">MNBD_NITROSPINAE02-1033</name>
</gene>
<dbReference type="InterPro" id="IPR036265">
    <property type="entry name" value="HIT-like_sf"/>
</dbReference>
<comment type="cofactor">
    <cofactor evidence="1">
        <name>Zn(2+)</name>
        <dbReference type="ChEBI" id="CHEBI:29105"/>
    </cofactor>
</comment>
<feature type="domain" description="Galactose-1-phosphate uridyl transferase C-terminal" evidence="9">
    <location>
        <begin position="193"/>
        <end position="298"/>
    </location>
</feature>
<sequence length="334" mass="38023">MAPQLRRDPIVNRWVIISEGRAKRPMTPWIRPETTHNVFCPFCEGNESATPPETLSYRPNGSLPDGPGWTLRAVGNKFPALEGKGSAKEEGDDLFRSVTGVGKHEVIIETPSHDEELADLSEERVADLFNSARRRIIDFKKDERLLCVQFFKNHGHTAGASLEHSHSQIIAMPVISKQLEEKLAGARRKYDEAGVCVYCDIMKRELKNKERVIEENRDFVALSPFAPRFSFETWILPKKHGPNFEMADPEATRTLAQMYKSMVMRINSLLDRPPYNMTMHTAPFGMEGDMSFHWHIEMWPVTGKVAGFEWGSGFHINSMPPEQAAETMRKVKLK</sequence>
<keyword evidence="4 10" id="KW-0548">Nucleotidyltransferase</keyword>
<dbReference type="PANTHER" id="PTHR42763">
    <property type="entry name" value="ADP-GLUCOSE PHOSPHORYLASE"/>
    <property type="match status" value="1"/>
</dbReference>
<dbReference type="Pfam" id="PF02744">
    <property type="entry name" value="GalP_UDP_tr_C"/>
    <property type="match status" value="1"/>
</dbReference>
<evidence type="ECO:0000256" key="3">
    <source>
        <dbReference type="ARBA" id="ARBA00022679"/>
    </source>
</evidence>
<dbReference type="GO" id="GO:0008270">
    <property type="term" value="F:zinc ion binding"/>
    <property type="evidence" value="ECO:0007669"/>
    <property type="project" value="InterPro"/>
</dbReference>
<protein>
    <submittedName>
        <fullName evidence="10">Galactose-1-phosphate uridylyltransferase</fullName>
        <ecNumber evidence="10">2.7.7.10</ecNumber>
    </submittedName>
</protein>
<feature type="domain" description="Galactose-1-phosphate uridyl transferase N-terminal" evidence="8">
    <location>
        <begin position="3"/>
        <end position="172"/>
    </location>
</feature>
<evidence type="ECO:0000259" key="8">
    <source>
        <dbReference type="Pfam" id="PF01087"/>
    </source>
</evidence>
<dbReference type="GO" id="GO:0017103">
    <property type="term" value="F:UTP:galactose-1-phosphate uridylyltransferase activity"/>
    <property type="evidence" value="ECO:0007669"/>
    <property type="project" value="UniProtKB-EC"/>
</dbReference>
<proteinExistence type="inferred from homology"/>
<comment type="similarity">
    <text evidence="2">Belongs to the galactose-1-phosphate uridylyltransferase type 1 family.</text>
</comment>
<evidence type="ECO:0000256" key="2">
    <source>
        <dbReference type="ARBA" id="ARBA00010951"/>
    </source>
</evidence>
<keyword evidence="6" id="KW-0862">Zinc</keyword>
<keyword evidence="7" id="KW-0119">Carbohydrate metabolism</keyword>
<evidence type="ECO:0000256" key="1">
    <source>
        <dbReference type="ARBA" id="ARBA00001947"/>
    </source>
</evidence>